<dbReference type="PANTHER" id="PTHR46114">
    <property type="entry name" value="APPLE DOMAIN-CONTAINING PROTEIN"/>
    <property type="match status" value="1"/>
</dbReference>
<dbReference type="Proteomes" id="UP000095300">
    <property type="component" value="Unassembled WGS sequence"/>
</dbReference>
<organism evidence="1 2">
    <name type="scientific">Stomoxys calcitrans</name>
    <name type="common">Stable fly</name>
    <name type="synonym">Conops calcitrans</name>
    <dbReference type="NCBI Taxonomy" id="35570"/>
    <lineage>
        <taxon>Eukaryota</taxon>
        <taxon>Metazoa</taxon>
        <taxon>Ecdysozoa</taxon>
        <taxon>Arthropoda</taxon>
        <taxon>Hexapoda</taxon>
        <taxon>Insecta</taxon>
        <taxon>Pterygota</taxon>
        <taxon>Neoptera</taxon>
        <taxon>Endopterygota</taxon>
        <taxon>Diptera</taxon>
        <taxon>Brachycera</taxon>
        <taxon>Muscomorpha</taxon>
        <taxon>Muscoidea</taxon>
        <taxon>Muscidae</taxon>
        <taxon>Stomoxys</taxon>
    </lineage>
</organism>
<dbReference type="VEuPathDB" id="VectorBase:SCAU014389"/>
<gene>
    <name evidence="1" type="primary">106091801</name>
</gene>
<evidence type="ECO:0000313" key="2">
    <source>
        <dbReference type="Proteomes" id="UP000095300"/>
    </source>
</evidence>
<accession>A0A1I8Q6R0</accession>
<dbReference type="STRING" id="35570.A0A1I8Q6R0"/>
<name>A0A1I8Q6R0_STOCA</name>
<protein>
    <submittedName>
        <fullName evidence="1">Uncharacterized protein</fullName>
    </submittedName>
</protein>
<keyword evidence="2" id="KW-1185">Reference proteome</keyword>
<evidence type="ECO:0000313" key="1">
    <source>
        <dbReference type="EnsemblMetazoa" id="SCAU014389-PA"/>
    </source>
</evidence>
<proteinExistence type="predicted"/>
<reference evidence="1" key="1">
    <citation type="submission" date="2020-05" db="UniProtKB">
        <authorList>
            <consortium name="EnsemblMetazoa"/>
        </authorList>
    </citation>
    <scope>IDENTIFICATION</scope>
    <source>
        <strain evidence="1">USDA</strain>
    </source>
</reference>
<dbReference type="AlphaFoldDB" id="A0A1I8Q6R0"/>
<dbReference type="EnsemblMetazoa" id="SCAU014389-RA">
    <property type="protein sequence ID" value="SCAU014389-PA"/>
    <property type="gene ID" value="SCAU014389"/>
</dbReference>
<dbReference type="PANTHER" id="PTHR46114:SF1">
    <property type="entry name" value="ZAD DOMAIN-CONTAINING PROTEIN"/>
    <property type="match status" value="1"/>
</dbReference>
<sequence length="73" mass="8352">MSLILNVNPKYIILPPLHIKLGLIKQFVKGFPRISSGKLNQGILYGPQIRKLVKDDKFIQKIKLEKKAWNGIV</sequence>